<protein>
    <submittedName>
        <fullName evidence="5">HD domain-containing protein</fullName>
    </submittedName>
</protein>
<dbReference type="Pfam" id="PF01966">
    <property type="entry name" value="HD"/>
    <property type="match status" value="1"/>
</dbReference>
<dbReference type="Proteomes" id="UP000886129">
    <property type="component" value="Unassembled WGS sequence"/>
</dbReference>
<dbReference type="NCBIfam" id="TIGR00488">
    <property type="entry name" value="bis(5'-nucleosyl)-tetraphosphatase (symmetrical) YqeK"/>
    <property type="match status" value="1"/>
</dbReference>
<keyword evidence="3" id="KW-0378">Hydrolase</keyword>
<dbReference type="EMBL" id="DRTH01000090">
    <property type="protein sequence ID" value="HHF08438.1"/>
    <property type="molecule type" value="Genomic_DNA"/>
</dbReference>
<proteinExistence type="predicted"/>
<comment type="caution">
    <text evidence="5">The sequence shown here is derived from an EMBL/GenBank/DDBJ whole genome shotgun (WGS) entry which is preliminary data.</text>
</comment>
<dbReference type="InterPro" id="IPR005249">
    <property type="entry name" value="YqeK"/>
</dbReference>
<organism evidence="5">
    <name type="scientific">Kosmotoga arenicorallina</name>
    <dbReference type="NCBI Taxonomy" id="688066"/>
    <lineage>
        <taxon>Bacteria</taxon>
        <taxon>Thermotogati</taxon>
        <taxon>Thermotogota</taxon>
        <taxon>Thermotogae</taxon>
        <taxon>Kosmotogales</taxon>
        <taxon>Kosmotogaceae</taxon>
        <taxon>Kosmotoga</taxon>
    </lineage>
</organism>
<feature type="domain" description="HD" evidence="4">
    <location>
        <begin position="23"/>
        <end position="132"/>
    </location>
</feature>
<evidence type="ECO:0000256" key="3">
    <source>
        <dbReference type="ARBA" id="ARBA00022801"/>
    </source>
</evidence>
<keyword evidence="2" id="KW-0547">Nucleotide-binding</keyword>
<keyword evidence="1" id="KW-0479">Metal-binding</keyword>
<dbReference type="GO" id="GO:0046872">
    <property type="term" value="F:metal ion binding"/>
    <property type="evidence" value="ECO:0007669"/>
    <property type="project" value="UniProtKB-KW"/>
</dbReference>
<dbReference type="InterPro" id="IPR051094">
    <property type="entry name" value="Diverse_Catalytic_Enzymes"/>
</dbReference>
<evidence type="ECO:0000256" key="1">
    <source>
        <dbReference type="ARBA" id="ARBA00022723"/>
    </source>
</evidence>
<name>A0A7C5DXM7_9BACT</name>
<gene>
    <name evidence="5" type="ORF">ENL26_01535</name>
</gene>
<evidence type="ECO:0000256" key="2">
    <source>
        <dbReference type="ARBA" id="ARBA00022741"/>
    </source>
</evidence>
<evidence type="ECO:0000259" key="4">
    <source>
        <dbReference type="Pfam" id="PF01966"/>
    </source>
</evidence>
<accession>A0A7C5DXM7</accession>
<sequence>MSIQFQKVEKLKIIAQALCRSNRIKHILGVEKLIVKLADVYNLDKTSCRMMALGHDLFRDIDGRILLNMANSFNYTFNKLEAEKPVLLHGKLAALYLKRVFNVNDEIFKAVFWHVSGHPDLSNSAKALLIADMAEENRTFPEASLIRKNAFDNLEKTYAAVIRLKMSWALKSNQFILPETVNTWNRLLLGGVLIGNYKNSQ</sequence>
<dbReference type="Gene3D" id="1.10.3210.10">
    <property type="entry name" value="Hypothetical protein af1432"/>
    <property type="match status" value="1"/>
</dbReference>
<dbReference type="GO" id="GO:0016787">
    <property type="term" value="F:hydrolase activity"/>
    <property type="evidence" value="ECO:0007669"/>
    <property type="project" value="UniProtKB-KW"/>
</dbReference>
<dbReference type="InterPro" id="IPR006674">
    <property type="entry name" value="HD_domain"/>
</dbReference>
<dbReference type="PANTHER" id="PTHR35795">
    <property type="entry name" value="SLR1885 PROTEIN"/>
    <property type="match status" value="1"/>
</dbReference>
<reference evidence="5" key="1">
    <citation type="journal article" date="2020" name="mSystems">
        <title>Genome- and Community-Level Interaction Insights into Carbon Utilization and Element Cycling Functions of Hydrothermarchaeota in Hydrothermal Sediment.</title>
        <authorList>
            <person name="Zhou Z."/>
            <person name="Liu Y."/>
            <person name="Xu W."/>
            <person name="Pan J."/>
            <person name="Luo Z.H."/>
            <person name="Li M."/>
        </authorList>
    </citation>
    <scope>NUCLEOTIDE SEQUENCE [LARGE SCALE GENOMIC DNA]</scope>
    <source>
        <strain evidence="5">HyVt-80</strain>
    </source>
</reference>
<dbReference type="AlphaFoldDB" id="A0A7C5DXM7"/>
<dbReference type="GO" id="GO:0000166">
    <property type="term" value="F:nucleotide binding"/>
    <property type="evidence" value="ECO:0007669"/>
    <property type="project" value="UniProtKB-KW"/>
</dbReference>
<dbReference type="PANTHER" id="PTHR35795:SF1">
    <property type="entry name" value="BIS(5'-NUCLEOSYL)-TETRAPHOSPHATASE, SYMMETRICAL"/>
    <property type="match status" value="1"/>
</dbReference>
<dbReference type="SUPFAM" id="SSF109604">
    <property type="entry name" value="HD-domain/PDEase-like"/>
    <property type="match status" value="1"/>
</dbReference>
<evidence type="ECO:0000313" key="5">
    <source>
        <dbReference type="EMBL" id="HHF08438.1"/>
    </source>
</evidence>